<dbReference type="SUPFAM" id="SSF102400">
    <property type="entry name" value="DNA polymerase III chi subunit"/>
    <property type="match status" value="1"/>
</dbReference>
<dbReference type="RefSeq" id="WP_273690875.1">
    <property type="nucleotide sequence ID" value="NZ_CP117411.1"/>
</dbReference>
<proteinExistence type="predicted"/>
<reference evidence="1 2" key="1">
    <citation type="submission" date="2023-02" db="EMBL/GenBank/DDBJ databases">
        <title>Genome sequence of Sphingomonas naphthae.</title>
        <authorList>
            <person name="Kim S."/>
            <person name="Heo J."/>
            <person name="Kwon S.-W."/>
        </authorList>
    </citation>
    <scope>NUCLEOTIDE SEQUENCE [LARGE SCALE GENOMIC DNA]</scope>
    <source>
        <strain evidence="1 2">KACC 18716</strain>
    </source>
</reference>
<dbReference type="InterPro" id="IPR036768">
    <property type="entry name" value="PolIII_chi_sf"/>
</dbReference>
<keyword evidence="2" id="KW-1185">Reference proteome</keyword>
<protein>
    <submittedName>
        <fullName evidence="1">DNA polymerase III subunit chi</fullName>
    </submittedName>
</protein>
<evidence type="ECO:0000313" key="1">
    <source>
        <dbReference type="EMBL" id="WCT75217.1"/>
    </source>
</evidence>
<dbReference type="Pfam" id="PF04364">
    <property type="entry name" value="DNA_pol3_chi"/>
    <property type="match status" value="1"/>
</dbReference>
<dbReference type="InterPro" id="IPR007459">
    <property type="entry name" value="DNA_pol3_chi"/>
</dbReference>
<evidence type="ECO:0000313" key="2">
    <source>
        <dbReference type="Proteomes" id="UP001220395"/>
    </source>
</evidence>
<dbReference type="Gene3D" id="3.40.50.10110">
    <property type="entry name" value="DNA polymerase III subunit chi"/>
    <property type="match status" value="1"/>
</dbReference>
<dbReference type="EMBL" id="CP117411">
    <property type="protein sequence ID" value="WCT75217.1"/>
    <property type="molecule type" value="Genomic_DNA"/>
</dbReference>
<sequence>MQVDLYELTRDPVERILLRIAERVTGQGGRLLVVAADETLARRIDSFLWDHDPAAFVPHGRAGGAGETRQPILIADDVVPTNEAKSVALADGIWREAALGFERAFHFFDEATVDAARAAWRTLKDREGVTRNFWRQDGGKWVKVA</sequence>
<dbReference type="PANTHER" id="PTHR38767">
    <property type="entry name" value="DNA POLYMERASE III SUBUNIT CHI"/>
    <property type="match status" value="1"/>
</dbReference>
<accession>A0ABY7TPQ4</accession>
<name>A0ABY7TPQ4_9SPHN</name>
<dbReference type="Proteomes" id="UP001220395">
    <property type="component" value="Chromosome"/>
</dbReference>
<organism evidence="1 2">
    <name type="scientific">Sphingomonas naphthae</name>
    <dbReference type="NCBI Taxonomy" id="1813468"/>
    <lineage>
        <taxon>Bacteria</taxon>
        <taxon>Pseudomonadati</taxon>
        <taxon>Pseudomonadota</taxon>
        <taxon>Alphaproteobacteria</taxon>
        <taxon>Sphingomonadales</taxon>
        <taxon>Sphingomonadaceae</taxon>
        <taxon>Sphingomonas</taxon>
    </lineage>
</organism>
<gene>
    <name evidence="1" type="ORF">PQ455_08355</name>
</gene>
<dbReference type="PANTHER" id="PTHR38767:SF1">
    <property type="entry name" value="DNA POLYMERASE III SUBUNIT CHI"/>
    <property type="match status" value="1"/>
</dbReference>